<name>A0A4S2LB06_OPIFE</name>
<comment type="caution">
    <text evidence="1">The sequence shown here is derived from an EMBL/GenBank/DDBJ whole genome shotgun (WGS) entry which is preliminary data.</text>
</comment>
<dbReference type="AlphaFoldDB" id="A0A4S2LB06"/>
<keyword evidence="2" id="KW-1185">Reference proteome</keyword>
<sequence>TCNDEERSRCLSRHYGDSDEKRKCWKAHYDRCKGQCEPDSDGCFLLCEVFSRPKVTTSNCDFQCNRRSSCLHDLHGCKTVYISDSDTFGMDGCRDNCNKEQTSRCKFIPGQK</sequence>
<feature type="non-terminal residue" evidence="1">
    <location>
        <position position="112"/>
    </location>
</feature>
<evidence type="ECO:0000313" key="2">
    <source>
        <dbReference type="Proteomes" id="UP000308267"/>
    </source>
</evidence>
<dbReference type="EMBL" id="SJOL01008738">
    <property type="protein sequence ID" value="TGZ59696.1"/>
    <property type="molecule type" value="Genomic_DNA"/>
</dbReference>
<dbReference type="Proteomes" id="UP000308267">
    <property type="component" value="Unassembled WGS sequence"/>
</dbReference>
<feature type="non-terminal residue" evidence="1">
    <location>
        <position position="1"/>
    </location>
</feature>
<protein>
    <submittedName>
        <fullName evidence="1">Uncharacterized protein</fullName>
    </submittedName>
</protein>
<evidence type="ECO:0000313" key="1">
    <source>
        <dbReference type="EMBL" id="TGZ59696.1"/>
    </source>
</evidence>
<accession>A0A4S2LB06</accession>
<proteinExistence type="predicted"/>
<reference evidence="1 2" key="1">
    <citation type="journal article" date="2019" name="BMC Genomics">
        <title>New insights from Opisthorchis felineus genome: update on genomics of the epidemiologically important liver flukes.</title>
        <authorList>
            <person name="Ershov N.I."/>
            <person name="Mordvinov V.A."/>
            <person name="Prokhortchouk E.B."/>
            <person name="Pakharukova M.Y."/>
            <person name="Gunbin K.V."/>
            <person name="Ustyantsev K."/>
            <person name="Genaev M.A."/>
            <person name="Blinov A.G."/>
            <person name="Mazur A."/>
            <person name="Boulygina E."/>
            <person name="Tsygankova S."/>
            <person name="Khrameeva E."/>
            <person name="Chekanov N."/>
            <person name="Fan G."/>
            <person name="Xiao A."/>
            <person name="Zhang H."/>
            <person name="Xu X."/>
            <person name="Yang H."/>
            <person name="Solovyev V."/>
            <person name="Lee S.M."/>
            <person name="Liu X."/>
            <person name="Afonnikov D.A."/>
            <person name="Skryabin K.G."/>
        </authorList>
    </citation>
    <scope>NUCLEOTIDE SEQUENCE [LARGE SCALE GENOMIC DNA]</scope>
    <source>
        <strain evidence="1">AK-0245</strain>
        <tissue evidence="1">Whole organism</tissue>
    </source>
</reference>
<organism evidence="1 2">
    <name type="scientific">Opisthorchis felineus</name>
    <dbReference type="NCBI Taxonomy" id="147828"/>
    <lineage>
        <taxon>Eukaryota</taxon>
        <taxon>Metazoa</taxon>
        <taxon>Spiralia</taxon>
        <taxon>Lophotrochozoa</taxon>
        <taxon>Platyhelminthes</taxon>
        <taxon>Trematoda</taxon>
        <taxon>Digenea</taxon>
        <taxon>Opisthorchiida</taxon>
        <taxon>Opisthorchiata</taxon>
        <taxon>Opisthorchiidae</taxon>
        <taxon>Opisthorchis</taxon>
    </lineage>
</organism>
<gene>
    <name evidence="1" type="ORF">CRM22_008929</name>
</gene>